<keyword evidence="6 9" id="KW-0472">Membrane</keyword>
<dbReference type="GeneID" id="109278705"/>
<dbReference type="Proteomes" id="UP001165780">
    <property type="component" value="Unplaced"/>
</dbReference>
<evidence type="ECO:0000313" key="11">
    <source>
        <dbReference type="RefSeq" id="XP_053756613.1"/>
    </source>
</evidence>
<evidence type="ECO:0000256" key="6">
    <source>
        <dbReference type="ARBA" id="ARBA00023136"/>
    </source>
</evidence>
<evidence type="ECO:0000256" key="4">
    <source>
        <dbReference type="ARBA" id="ARBA00022692"/>
    </source>
</evidence>
<feature type="transmembrane region" description="Helical" evidence="9">
    <location>
        <begin position="259"/>
        <end position="279"/>
    </location>
</feature>
<dbReference type="InterPro" id="IPR009262">
    <property type="entry name" value="SLC35_F1/F2/F6"/>
</dbReference>
<dbReference type="GO" id="GO:0016020">
    <property type="term" value="C:membrane"/>
    <property type="evidence" value="ECO:0007669"/>
    <property type="project" value="UniProtKB-SubCell"/>
</dbReference>
<feature type="transmembrane region" description="Helical" evidence="9">
    <location>
        <begin position="164"/>
        <end position="185"/>
    </location>
</feature>
<dbReference type="InterPro" id="IPR052221">
    <property type="entry name" value="SLC35F_Transporter"/>
</dbReference>
<evidence type="ECO:0000256" key="2">
    <source>
        <dbReference type="ARBA" id="ARBA00007863"/>
    </source>
</evidence>
<evidence type="ECO:0000256" key="9">
    <source>
        <dbReference type="SAM" id="Phobius"/>
    </source>
</evidence>
<feature type="transmembrane region" description="Helical" evidence="9">
    <location>
        <begin position="286"/>
        <end position="305"/>
    </location>
</feature>
<keyword evidence="3" id="KW-0813">Transport</keyword>
<dbReference type="SUPFAM" id="SSF103481">
    <property type="entry name" value="Multidrug resistance efflux transporter EmrE"/>
    <property type="match status" value="1"/>
</dbReference>
<evidence type="ECO:0000256" key="3">
    <source>
        <dbReference type="ARBA" id="ARBA00022448"/>
    </source>
</evidence>
<dbReference type="PANTHER" id="PTHR14233">
    <property type="entry name" value="DUF914-RELATED"/>
    <property type="match status" value="1"/>
</dbReference>
<accession>A0A9W2VE21</accession>
<keyword evidence="4 9" id="KW-0812">Transmembrane</keyword>
<evidence type="ECO:0000313" key="10">
    <source>
        <dbReference type="Proteomes" id="UP001165780"/>
    </source>
</evidence>
<evidence type="ECO:0000256" key="5">
    <source>
        <dbReference type="ARBA" id="ARBA00022989"/>
    </source>
</evidence>
<evidence type="ECO:0000256" key="1">
    <source>
        <dbReference type="ARBA" id="ARBA00004141"/>
    </source>
</evidence>
<keyword evidence="10" id="KW-1185">Reference proteome</keyword>
<name>A0A9W2VE21_PANPR</name>
<dbReference type="GO" id="GO:0022857">
    <property type="term" value="F:transmembrane transporter activity"/>
    <property type="evidence" value="ECO:0007669"/>
    <property type="project" value="InterPro"/>
</dbReference>
<feature type="transmembrane region" description="Helical" evidence="9">
    <location>
        <begin position="197"/>
        <end position="217"/>
    </location>
</feature>
<comment type="subcellular location">
    <subcellularLocation>
        <location evidence="1">Membrane</location>
        <topology evidence="1">Multi-pass membrane protein</topology>
    </subcellularLocation>
</comment>
<proteinExistence type="inferred from homology"/>
<dbReference type="PANTHER" id="PTHR14233:SF12">
    <property type="entry name" value="SOLUTE CARRIER FAMILY 35 MEMBER F2"/>
    <property type="match status" value="1"/>
</dbReference>
<dbReference type="InterPro" id="IPR037185">
    <property type="entry name" value="EmrE-like"/>
</dbReference>
<gene>
    <name evidence="11" type="primary">SLC35F2</name>
</gene>
<comment type="function">
    <text evidence="7">Putative solute transporter.</text>
</comment>
<dbReference type="CTD" id="54733"/>
<dbReference type="Pfam" id="PF06027">
    <property type="entry name" value="SLC35F"/>
    <property type="match status" value="1"/>
</dbReference>
<feature type="region of interest" description="Disordered" evidence="8">
    <location>
        <begin position="50"/>
        <end position="75"/>
    </location>
</feature>
<reference evidence="11" key="1">
    <citation type="submission" date="2025-08" db="UniProtKB">
        <authorList>
            <consortium name="RefSeq"/>
        </authorList>
    </citation>
    <scope>IDENTIFICATION</scope>
    <source>
        <tissue evidence="11">Whole blood</tissue>
    </source>
</reference>
<keyword evidence="5 9" id="KW-1133">Transmembrane helix</keyword>
<feature type="transmembrane region" description="Helical" evidence="9">
    <location>
        <begin position="380"/>
        <end position="400"/>
    </location>
</feature>
<dbReference type="AlphaFoldDB" id="A0A9W2VE21"/>
<sequence length="495" mass="53446">MEAASPAGPAAPQPRARGAAGGLGSLLRGLKRQLFTCRGPCAHVAARHTRPGWRGTRGGGGGAEAAAARTRGPVRVPAARHVRPGRGRPPGFVKRRALLPRRPLGNRGLASETIWGKSAAWARPGRSPVPSPLPCAAGRGRTPRGCCEGGVSSLRRGRNVLKTVALGQMLSLCICGTAITSQYLAEIYRVNTPMLQSFINYCLLLLFYTVMLAFQSGSDNLLHILKRKWWKYVLLGLADVEANYLIVRAYQYTTLTSVQLLDCFGIPVLMALSWFVLYARYRVVHLIAVAVCLLGVGTMVGADILAGREDNSGSDVLIGDILVLLGASLYAVSNVCEEYIVKKLSRQEFLGMVGLFGTIISGIQLSIVECKDIASIQWDWKIALLFVAFALCMFCLYSFMPLVIQVTSATSVNLGILTADLYSLFFGLFLFGYKFSGLYLLSFTVIMVGFVLYCSTPTRTAEPAESSVPPITSIGIDNLGLKLEENLQETPSAAL</sequence>
<comment type="similarity">
    <text evidence="2">Belongs to the SLC35F solute transporter family.</text>
</comment>
<feature type="transmembrane region" description="Helical" evidence="9">
    <location>
        <begin position="317"/>
        <end position="337"/>
    </location>
</feature>
<organism evidence="10 11">
    <name type="scientific">Panthera pardus</name>
    <name type="common">Leopard</name>
    <name type="synonym">Felis pardus</name>
    <dbReference type="NCBI Taxonomy" id="9691"/>
    <lineage>
        <taxon>Eukaryota</taxon>
        <taxon>Metazoa</taxon>
        <taxon>Chordata</taxon>
        <taxon>Craniata</taxon>
        <taxon>Vertebrata</taxon>
        <taxon>Euteleostomi</taxon>
        <taxon>Mammalia</taxon>
        <taxon>Eutheria</taxon>
        <taxon>Laurasiatheria</taxon>
        <taxon>Carnivora</taxon>
        <taxon>Feliformia</taxon>
        <taxon>Felidae</taxon>
        <taxon>Pantherinae</taxon>
        <taxon>Panthera</taxon>
    </lineage>
</organism>
<evidence type="ECO:0000256" key="7">
    <source>
        <dbReference type="ARBA" id="ARBA00037727"/>
    </source>
</evidence>
<feature type="transmembrane region" description="Helical" evidence="9">
    <location>
        <begin position="349"/>
        <end position="368"/>
    </location>
</feature>
<feature type="transmembrane region" description="Helical" evidence="9">
    <location>
        <begin position="437"/>
        <end position="454"/>
    </location>
</feature>
<feature type="transmembrane region" description="Helical" evidence="9">
    <location>
        <begin position="412"/>
        <end position="431"/>
    </location>
</feature>
<protein>
    <submittedName>
        <fullName evidence="11">Solute carrier family 35 member F2</fullName>
    </submittedName>
</protein>
<dbReference type="RefSeq" id="XP_053756613.1">
    <property type="nucleotide sequence ID" value="XM_053900638.1"/>
</dbReference>
<evidence type="ECO:0000256" key="8">
    <source>
        <dbReference type="SAM" id="MobiDB-lite"/>
    </source>
</evidence>